<gene>
    <name evidence="2" type="ORF">IFK94_04170</name>
</gene>
<name>A0A8J7CCD9_9BACT</name>
<dbReference type="Pfam" id="PF04993">
    <property type="entry name" value="TfoX_N"/>
    <property type="match status" value="1"/>
</dbReference>
<reference evidence="2 3" key="1">
    <citation type="submission" date="2020-08" db="EMBL/GenBank/DDBJ databases">
        <title>Acidobacteriota in marine sediments use diverse sulfur dissimilation pathways.</title>
        <authorList>
            <person name="Wasmund K."/>
        </authorList>
    </citation>
    <scope>NUCLEOTIDE SEQUENCE [LARGE SCALE GENOMIC DNA]</scope>
    <source>
        <strain evidence="2">MAG AM4</strain>
    </source>
</reference>
<proteinExistence type="predicted"/>
<protein>
    <submittedName>
        <fullName evidence="2">TfoX/Sxy family protein</fullName>
    </submittedName>
</protein>
<dbReference type="Gene3D" id="3.30.1460.30">
    <property type="entry name" value="YgaC/TfoX-N like chaperone"/>
    <property type="match status" value="1"/>
</dbReference>
<comment type="caution">
    <text evidence="2">The sequence shown here is derived from an EMBL/GenBank/DDBJ whole genome shotgun (WGS) entry which is preliminary data.</text>
</comment>
<dbReference type="Proteomes" id="UP000648239">
    <property type="component" value="Unassembled WGS sequence"/>
</dbReference>
<accession>A0A8J7CCD9</accession>
<organism evidence="2 3">
    <name type="scientific">Candidatus Polarisedimenticola svalbardensis</name>
    <dbReference type="NCBI Taxonomy" id="2886004"/>
    <lineage>
        <taxon>Bacteria</taxon>
        <taxon>Pseudomonadati</taxon>
        <taxon>Acidobacteriota</taxon>
        <taxon>Candidatus Polarisedimenticolia</taxon>
        <taxon>Candidatus Polarisedimenticolales</taxon>
        <taxon>Candidatus Polarisedimenticolaceae</taxon>
        <taxon>Candidatus Polarisedimenticola</taxon>
    </lineage>
</organism>
<dbReference type="EMBL" id="JACXWD010000008">
    <property type="protein sequence ID" value="MBD3867302.1"/>
    <property type="molecule type" value="Genomic_DNA"/>
</dbReference>
<dbReference type="InterPro" id="IPR007076">
    <property type="entry name" value="TfoX_N"/>
</dbReference>
<sequence length="108" mass="12427">MAPDMDFVKFVVDQMSDAGSVRYRMMFGECTVYCQDKVVALICDNQLFIKPTDAGRSFIGEVTEAPPYTGAKPFFLIEEQVEDREWLCELVRRTEAELPKPKPKKKKQ</sequence>
<feature type="domain" description="TfoX N-terminal" evidence="1">
    <location>
        <begin position="13"/>
        <end position="95"/>
    </location>
</feature>
<dbReference type="SUPFAM" id="SSF159894">
    <property type="entry name" value="YgaC/TfoX-N like"/>
    <property type="match status" value="1"/>
</dbReference>
<dbReference type="AlphaFoldDB" id="A0A8J7CCD9"/>
<evidence type="ECO:0000313" key="3">
    <source>
        <dbReference type="Proteomes" id="UP000648239"/>
    </source>
</evidence>
<evidence type="ECO:0000259" key="1">
    <source>
        <dbReference type="Pfam" id="PF04993"/>
    </source>
</evidence>
<evidence type="ECO:0000313" key="2">
    <source>
        <dbReference type="EMBL" id="MBD3867302.1"/>
    </source>
</evidence>